<name>A0A1Y5TZP8_9RHOB</name>
<dbReference type="Proteomes" id="UP000193077">
    <property type="component" value="Unassembled WGS sequence"/>
</dbReference>
<reference evidence="2 3" key="1">
    <citation type="submission" date="2017-03" db="EMBL/GenBank/DDBJ databases">
        <authorList>
            <person name="Afonso C.L."/>
            <person name="Miller P.J."/>
            <person name="Scott M.A."/>
            <person name="Spackman E."/>
            <person name="Goraichik I."/>
            <person name="Dimitrov K.M."/>
            <person name="Suarez D.L."/>
            <person name="Swayne D.E."/>
        </authorList>
    </citation>
    <scope>NUCLEOTIDE SEQUENCE [LARGE SCALE GENOMIC DNA]</scope>
    <source>
        <strain evidence="2 3">CECT 7639</strain>
    </source>
</reference>
<evidence type="ECO:0000259" key="1">
    <source>
        <dbReference type="Pfam" id="PF05193"/>
    </source>
</evidence>
<dbReference type="Pfam" id="PF05193">
    <property type="entry name" value="Peptidase_M16_C"/>
    <property type="match status" value="1"/>
</dbReference>
<accession>A0A1Y5TZP8</accession>
<sequence length="235" mass="26132">MLIFGPVTRDEVVAQIEKHHQNLPKRAPSERGFKAAVPALPTDDLSLRLPDMTRDQVLILGKAAPPLGFSRRKLWFSILLLGDILISAQHGGLIKPLYYDDFVVTDLSTRLYLLPTGEVGFEVLFRPEDGISTADSTKRVRAVLNDWATDGLPPETVQAVREQARAEVRRLEFDQAAYHATIAQSTLLNLGTALDVKAYHYEISQPDVDDLNLLLKSIVESQFATIAIAYPEISQ</sequence>
<feature type="domain" description="Peptidase M16 C-terminal" evidence="1">
    <location>
        <begin position="2"/>
        <end position="163"/>
    </location>
</feature>
<dbReference type="EMBL" id="FWFO01000007">
    <property type="protein sequence ID" value="SLN72736.1"/>
    <property type="molecule type" value="Genomic_DNA"/>
</dbReference>
<dbReference type="AlphaFoldDB" id="A0A1Y5TZP8"/>
<keyword evidence="3" id="KW-1185">Reference proteome</keyword>
<evidence type="ECO:0000313" key="2">
    <source>
        <dbReference type="EMBL" id="SLN72736.1"/>
    </source>
</evidence>
<organism evidence="2 3">
    <name type="scientific">Falsiruegeria litorea R37</name>
    <dbReference type="NCBI Taxonomy" id="1200284"/>
    <lineage>
        <taxon>Bacteria</taxon>
        <taxon>Pseudomonadati</taxon>
        <taxon>Pseudomonadota</taxon>
        <taxon>Alphaproteobacteria</taxon>
        <taxon>Rhodobacterales</taxon>
        <taxon>Roseobacteraceae</taxon>
        <taxon>Falsiruegeria</taxon>
    </lineage>
</organism>
<dbReference type="InterPro" id="IPR007863">
    <property type="entry name" value="Peptidase_M16_C"/>
</dbReference>
<evidence type="ECO:0000313" key="3">
    <source>
        <dbReference type="Proteomes" id="UP000193077"/>
    </source>
</evidence>
<protein>
    <recommendedName>
        <fullName evidence="1">Peptidase M16 C-terminal domain-containing protein</fullName>
    </recommendedName>
</protein>
<gene>
    <name evidence="2" type="ORF">TRL7639_04351</name>
</gene>
<proteinExistence type="predicted"/>